<keyword evidence="1" id="KW-1133">Transmembrane helix</keyword>
<keyword evidence="1" id="KW-0812">Transmembrane</keyword>
<gene>
    <name evidence="2" type="ORF">MYP_4123</name>
</gene>
<feature type="transmembrane region" description="Helical" evidence="1">
    <location>
        <begin position="72"/>
        <end position="91"/>
    </location>
</feature>
<keyword evidence="3" id="KW-1185">Reference proteome</keyword>
<organism evidence="2 3">
    <name type="scientific">Sporocytophaga myxococcoides</name>
    <dbReference type="NCBI Taxonomy" id="153721"/>
    <lineage>
        <taxon>Bacteria</taxon>
        <taxon>Pseudomonadati</taxon>
        <taxon>Bacteroidota</taxon>
        <taxon>Cytophagia</taxon>
        <taxon>Cytophagales</taxon>
        <taxon>Cytophagaceae</taxon>
        <taxon>Sporocytophaga</taxon>
    </lineage>
</organism>
<feature type="transmembrane region" description="Helical" evidence="1">
    <location>
        <begin position="37"/>
        <end position="60"/>
    </location>
</feature>
<dbReference type="eggNOG" id="ENOG5031M58">
    <property type="taxonomic scope" value="Bacteria"/>
</dbReference>
<protein>
    <recommendedName>
        <fullName evidence="4">DUF4293 family protein</fullName>
    </recommendedName>
</protein>
<dbReference type="Pfam" id="PF14126">
    <property type="entry name" value="DUF4293"/>
    <property type="match status" value="1"/>
</dbReference>
<evidence type="ECO:0000313" key="3">
    <source>
        <dbReference type="Proteomes" id="UP000030185"/>
    </source>
</evidence>
<accession>A0A098LL91</accession>
<evidence type="ECO:0008006" key="4">
    <source>
        <dbReference type="Google" id="ProtNLM"/>
    </source>
</evidence>
<name>A0A098LL91_9BACT</name>
<feature type="transmembrane region" description="Helical" evidence="1">
    <location>
        <begin position="107"/>
        <end position="126"/>
    </location>
</feature>
<reference evidence="2 3" key="1">
    <citation type="submission" date="2014-09" db="EMBL/GenBank/DDBJ databases">
        <title>Sporocytophaga myxococcoides PG-01 genome sequencing.</title>
        <authorList>
            <person name="Liu L."/>
            <person name="Gao P.J."/>
            <person name="Chen G.J."/>
            <person name="Wang L.S."/>
        </authorList>
    </citation>
    <scope>NUCLEOTIDE SEQUENCE [LARGE SCALE GENOMIC DNA]</scope>
    <source>
        <strain evidence="2 3">PG-01</strain>
    </source>
</reference>
<dbReference type="InterPro" id="IPR025635">
    <property type="entry name" value="DUF4293"/>
</dbReference>
<dbReference type="AlphaFoldDB" id="A0A098LL91"/>
<dbReference type="STRING" id="153721.MYP_4123"/>
<evidence type="ECO:0000256" key="1">
    <source>
        <dbReference type="SAM" id="Phobius"/>
    </source>
</evidence>
<dbReference type="EMBL" id="BBLT01000010">
    <property type="protein sequence ID" value="GAL86893.1"/>
    <property type="molecule type" value="Genomic_DNA"/>
</dbReference>
<sequence length="140" mass="15770">MVLTLFFPIWEKTEPQTGLKIIVNSFKAYETTNPGDAVYASSYIAAIAIVAAVTALISIFKYKNRLFQMKLGLVNSLLMSALIGANVYAIHEVKKIGFTLYEESFDIAFFLPIAGIILNMLANRFIRKDEELVRSVDRLR</sequence>
<proteinExistence type="predicted"/>
<evidence type="ECO:0000313" key="2">
    <source>
        <dbReference type="EMBL" id="GAL86893.1"/>
    </source>
</evidence>
<keyword evidence="1" id="KW-0472">Membrane</keyword>
<comment type="caution">
    <text evidence="2">The sequence shown here is derived from an EMBL/GenBank/DDBJ whole genome shotgun (WGS) entry which is preliminary data.</text>
</comment>
<dbReference type="Proteomes" id="UP000030185">
    <property type="component" value="Unassembled WGS sequence"/>
</dbReference>